<evidence type="ECO:0000313" key="3">
    <source>
        <dbReference type="EMBL" id="MCV2403354.1"/>
    </source>
</evidence>
<keyword evidence="1" id="KW-0812">Transmembrane</keyword>
<feature type="signal peptide" evidence="2">
    <location>
        <begin position="1"/>
        <end position="22"/>
    </location>
</feature>
<organism evidence="3 4">
    <name type="scientific">Marinomonas sargassi</name>
    <dbReference type="NCBI Taxonomy" id="2984494"/>
    <lineage>
        <taxon>Bacteria</taxon>
        <taxon>Pseudomonadati</taxon>
        <taxon>Pseudomonadota</taxon>
        <taxon>Gammaproteobacteria</taxon>
        <taxon>Oceanospirillales</taxon>
        <taxon>Oceanospirillaceae</taxon>
        <taxon>Marinomonas</taxon>
    </lineage>
</organism>
<keyword evidence="1" id="KW-0472">Membrane</keyword>
<keyword evidence="1" id="KW-1133">Transmembrane helix</keyword>
<gene>
    <name evidence="3" type="ORF">OFY17_10720</name>
</gene>
<proteinExistence type="predicted"/>
<keyword evidence="2" id="KW-0732">Signal</keyword>
<dbReference type="Proteomes" id="UP001209713">
    <property type="component" value="Unassembled WGS sequence"/>
</dbReference>
<comment type="caution">
    <text evidence="3">The sequence shown here is derived from an EMBL/GenBank/DDBJ whole genome shotgun (WGS) entry which is preliminary data.</text>
</comment>
<feature type="chain" id="PRO_5047056989" evidence="2">
    <location>
        <begin position="23"/>
        <end position="65"/>
    </location>
</feature>
<evidence type="ECO:0000256" key="1">
    <source>
        <dbReference type="SAM" id="Phobius"/>
    </source>
</evidence>
<dbReference type="RefSeq" id="WP_263530727.1">
    <property type="nucleotide sequence ID" value="NZ_JAOVZB010000004.1"/>
</dbReference>
<evidence type="ECO:0000313" key="4">
    <source>
        <dbReference type="Proteomes" id="UP001209713"/>
    </source>
</evidence>
<evidence type="ECO:0000256" key="2">
    <source>
        <dbReference type="SAM" id="SignalP"/>
    </source>
</evidence>
<sequence length="65" mass="7174">MKSVVTTLLVSVFLVLSQVAQAHPGHDHSHWMSSAIHVLSVLAVSGVILSAVVYKQIQRRRKNDQ</sequence>
<reference evidence="3 4" key="1">
    <citation type="submission" date="2022-10" db="EMBL/GenBank/DDBJ databases">
        <title>Marinomonas transparenta sp. nov. and Marinomonas sargassi sp. nov., isolated from marine alga (Sargassum natans (L.) Gaillon).</title>
        <authorList>
            <person name="Wang Y."/>
        </authorList>
    </citation>
    <scope>NUCLEOTIDE SEQUENCE [LARGE SCALE GENOMIC DNA]</scope>
    <source>
        <strain evidence="3 4">C2222</strain>
    </source>
</reference>
<feature type="transmembrane region" description="Helical" evidence="1">
    <location>
        <begin position="32"/>
        <end position="54"/>
    </location>
</feature>
<accession>A0ABT2YTY1</accession>
<keyword evidence="4" id="KW-1185">Reference proteome</keyword>
<dbReference type="EMBL" id="JAOVZB010000004">
    <property type="protein sequence ID" value="MCV2403354.1"/>
    <property type="molecule type" value="Genomic_DNA"/>
</dbReference>
<name>A0ABT2YTY1_9GAMM</name>
<protein>
    <submittedName>
        <fullName evidence="3">Uncharacterized protein</fullName>
    </submittedName>
</protein>